<keyword evidence="4" id="KW-0223">Dioxygenase</keyword>
<evidence type="ECO:0000313" key="9">
    <source>
        <dbReference type="Proteomes" id="UP000631653"/>
    </source>
</evidence>
<organism evidence="8 9">
    <name type="scientific">Acetobacter conturbans</name>
    <dbReference type="NCBI Taxonomy" id="1737472"/>
    <lineage>
        <taxon>Bacteria</taxon>
        <taxon>Pseudomonadati</taxon>
        <taxon>Pseudomonadota</taxon>
        <taxon>Alphaproteobacteria</taxon>
        <taxon>Acetobacterales</taxon>
        <taxon>Acetobacteraceae</taxon>
        <taxon>Acetobacter</taxon>
    </lineage>
</organism>
<protein>
    <recommendedName>
        <fullName evidence="7">Fe2OG dioxygenase domain-containing protein</fullName>
    </recommendedName>
</protein>
<keyword evidence="6" id="KW-0408">Iron</keyword>
<dbReference type="InterPro" id="IPR044862">
    <property type="entry name" value="Pro_4_hyd_alph_FE2OG_OXY"/>
</dbReference>
<reference evidence="8 9" key="1">
    <citation type="journal article" date="2020" name="Int. J. Syst. Evol. Microbiol.">
        <title>Novel acetic acid bacteria from cider fermentations: Acetobacter conturbans sp. nov. and Acetobacter fallax sp. nov.</title>
        <authorList>
            <person name="Sombolestani A.S."/>
            <person name="Cleenwerck I."/>
            <person name="Cnockaert M."/>
            <person name="Borremans W."/>
            <person name="Wieme A.D."/>
            <person name="De Vuyst L."/>
            <person name="Vandamme P."/>
        </authorList>
    </citation>
    <scope>NUCLEOTIDE SEQUENCE [LARGE SCALE GENOMIC DNA]</scope>
    <source>
        <strain evidence="8 9">LMG 1627</strain>
    </source>
</reference>
<evidence type="ECO:0000256" key="4">
    <source>
        <dbReference type="ARBA" id="ARBA00022964"/>
    </source>
</evidence>
<evidence type="ECO:0000259" key="7">
    <source>
        <dbReference type="PROSITE" id="PS51471"/>
    </source>
</evidence>
<accession>A0ABX0JWC1</accession>
<dbReference type="Proteomes" id="UP000631653">
    <property type="component" value="Unassembled WGS sequence"/>
</dbReference>
<proteinExistence type="predicted"/>
<comment type="caution">
    <text evidence="8">The sequence shown here is derived from an EMBL/GenBank/DDBJ whole genome shotgun (WGS) entry which is preliminary data.</text>
</comment>
<evidence type="ECO:0000313" key="8">
    <source>
        <dbReference type="EMBL" id="NHN87139.1"/>
    </source>
</evidence>
<dbReference type="EMBL" id="WOSY01000001">
    <property type="protein sequence ID" value="NHN87139.1"/>
    <property type="molecule type" value="Genomic_DNA"/>
</dbReference>
<dbReference type="Gene3D" id="2.60.120.620">
    <property type="entry name" value="q2cbj1_9rhob like domain"/>
    <property type="match status" value="1"/>
</dbReference>
<sequence>MLADDHAPFWCGMTQANQFYSSEAQAGRPAVLLVTGNLPSAASASLMEAFSEAQERFSRHDTDILLLVGAHSPCVLEFLALRMPGITIVFCPDLSSFPAQDTTPAILVVDRRQTVIAVIDPHQPSESVSEAEKTVAGLLREPARDILLPAPLLPIPGIFTHDFCRFLIEEFERSSHRTGGMASTGPDGKPIHRIDESKKKRNDFVIPAASDLAAAVTSALIARCIPEMKKAFQFEARYADRLLIARYDDTGGYFRRHRDNNAAATAFRQFALSINLNTEEFEGGFLEFPEYNDHRYRPETGAGLIFSASLLHEATPVTRGRRYCLLTFFQGETMPVQDSNAA</sequence>
<dbReference type="Pfam" id="PF13640">
    <property type="entry name" value="2OG-FeII_Oxy_3"/>
    <property type="match status" value="1"/>
</dbReference>
<name>A0ABX0JWC1_9PROT</name>
<dbReference type="PROSITE" id="PS51471">
    <property type="entry name" value="FE2OG_OXY"/>
    <property type="match status" value="1"/>
</dbReference>
<gene>
    <name evidence="8" type="ORF">GOB81_00605</name>
</gene>
<dbReference type="RefSeq" id="WP_173568438.1">
    <property type="nucleotide sequence ID" value="NZ_WOSY01000001.1"/>
</dbReference>
<keyword evidence="9" id="KW-1185">Reference proteome</keyword>
<feature type="domain" description="Fe2OG dioxygenase" evidence="7">
    <location>
        <begin position="238"/>
        <end position="332"/>
    </location>
</feature>
<evidence type="ECO:0000256" key="3">
    <source>
        <dbReference type="ARBA" id="ARBA00022896"/>
    </source>
</evidence>
<keyword evidence="2" id="KW-0479">Metal-binding</keyword>
<evidence type="ECO:0000256" key="5">
    <source>
        <dbReference type="ARBA" id="ARBA00023002"/>
    </source>
</evidence>
<keyword evidence="5" id="KW-0560">Oxidoreductase</keyword>
<evidence type="ECO:0000256" key="6">
    <source>
        <dbReference type="ARBA" id="ARBA00023004"/>
    </source>
</evidence>
<dbReference type="InterPro" id="IPR006620">
    <property type="entry name" value="Pro_4_hyd_alph"/>
</dbReference>
<comment type="cofactor">
    <cofactor evidence="1">
        <name>L-ascorbate</name>
        <dbReference type="ChEBI" id="CHEBI:38290"/>
    </cofactor>
</comment>
<dbReference type="InterPro" id="IPR005123">
    <property type="entry name" value="Oxoglu/Fe-dep_dioxygenase_dom"/>
</dbReference>
<evidence type="ECO:0000256" key="1">
    <source>
        <dbReference type="ARBA" id="ARBA00001961"/>
    </source>
</evidence>
<keyword evidence="3" id="KW-0847">Vitamin C</keyword>
<evidence type="ECO:0000256" key="2">
    <source>
        <dbReference type="ARBA" id="ARBA00022723"/>
    </source>
</evidence>
<dbReference type="SMART" id="SM00702">
    <property type="entry name" value="P4Hc"/>
    <property type="match status" value="1"/>
</dbReference>